<reference evidence="2" key="1">
    <citation type="submission" date="2022-10" db="EMBL/GenBank/DDBJ databases">
        <authorList>
            <person name="Chen Y."/>
            <person name="Dougan E. K."/>
            <person name="Chan C."/>
            <person name="Rhodes N."/>
            <person name="Thang M."/>
        </authorList>
    </citation>
    <scope>NUCLEOTIDE SEQUENCE</scope>
</reference>
<dbReference type="Gene3D" id="3.10.120.10">
    <property type="entry name" value="Cytochrome b5-like heme/steroid binding domain"/>
    <property type="match status" value="1"/>
</dbReference>
<name>A0A9P1DMR1_9DINO</name>
<sequence>MTLQPPAPALLVPAVSAPFLRAVPVPRSCSGGRGVKRGLATRRVLEDPMQALLGLGAAWWAVSAAQKALQQRRVDAAEKQRLESLEERRQRAYLARRKEPWTAEELKRYDGAMDEEMIFIPKHHPSGDGPILVGCDGLVFNVWRSSHFYAPGCEYHILAGRDAARLLAKNKLEEETEEEAKQELSLAERASLQAWLLKFKSKHEVVGTLDRPNKL</sequence>
<dbReference type="PANTHER" id="PTHR10281">
    <property type="entry name" value="MEMBRANE-ASSOCIATED PROGESTERONE RECEPTOR COMPONENT-RELATED"/>
    <property type="match status" value="1"/>
</dbReference>
<keyword evidence="1" id="KW-0175">Coiled coil</keyword>
<protein>
    <submittedName>
        <fullName evidence="3">Cytochrome b5 heme-binding domain-containing protein</fullName>
    </submittedName>
</protein>
<dbReference type="GO" id="GO:0012505">
    <property type="term" value="C:endomembrane system"/>
    <property type="evidence" value="ECO:0007669"/>
    <property type="project" value="TreeGrafter"/>
</dbReference>
<comment type="caution">
    <text evidence="2">The sequence shown here is derived from an EMBL/GenBank/DDBJ whole genome shotgun (WGS) entry which is preliminary data.</text>
</comment>
<evidence type="ECO:0000256" key="1">
    <source>
        <dbReference type="SAM" id="Coils"/>
    </source>
</evidence>
<accession>A0A9P1DMR1</accession>
<gene>
    <name evidence="2" type="ORF">C1SCF055_LOCUS37997</name>
</gene>
<dbReference type="InterPro" id="IPR050577">
    <property type="entry name" value="MAPR/NEUFC/NENF-like"/>
</dbReference>
<dbReference type="OrthoDB" id="438979at2759"/>
<evidence type="ECO:0000313" key="2">
    <source>
        <dbReference type="EMBL" id="CAI4012981.1"/>
    </source>
</evidence>
<feature type="coiled-coil region" evidence="1">
    <location>
        <begin position="163"/>
        <end position="190"/>
    </location>
</feature>
<proteinExistence type="predicted"/>
<reference evidence="3 4" key="2">
    <citation type="submission" date="2024-05" db="EMBL/GenBank/DDBJ databases">
        <authorList>
            <person name="Chen Y."/>
            <person name="Shah S."/>
            <person name="Dougan E. K."/>
            <person name="Thang M."/>
            <person name="Chan C."/>
        </authorList>
    </citation>
    <scope>NUCLEOTIDE SEQUENCE [LARGE SCALE GENOMIC DNA]</scope>
</reference>
<dbReference type="EMBL" id="CAMXCT010005668">
    <property type="protein sequence ID" value="CAI4012981.1"/>
    <property type="molecule type" value="Genomic_DNA"/>
</dbReference>
<dbReference type="InterPro" id="IPR036400">
    <property type="entry name" value="Cyt_B5-like_heme/steroid_sf"/>
</dbReference>
<organism evidence="2">
    <name type="scientific">Cladocopium goreaui</name>
    <dbReference type="NCBI Taxonomy" id="2562237"/>
    <lineage>
        <taxon>Eukaryota</taxon>
        <taxon>Sar</taxon>
        <taxon>Alveolata</taxon>
        <taxon>Dinophyceae</taxon>
        <taxon>Suessiales</taxon>
        <taxon>Symbiodiniaceae</taxon>
        <taxon>Cladocopium</taxon>
    </lineage>
</organism>
<dbReference type="EMBL" id="CAMXCT020005668">
    <property type="protein sequence ID" value="CAL1166356.1"/>
    <property type="molecule type" value="Genomic_DNA"/>
</dbReference>
<evidence type="ECO:0000313" key="3">
    <source>
        <dbReference type="EMBL" id="CAL4800293.1"/>
    </source>
</evidence>
<dbReference type="AlphaFoldDB" id="A0A9P1DMR1"/>
<dbReference type="Proteomes" id="UP001152797">
    <property type="component" value="Unassembled WGS sequence"/>
</dbReference>
<dbReference type="SUPFAM" id="SSF55856">
    <property type="entry name" value="Cytochrome b5-like heme/steroid binding domain"/>
    <property type="match status" value="1"/>
</dbReference>
<dbReference type="EMBL" id="CAMXCT030005668">
    <property type="protein sequence ID" value="CAL4800293.1"/>
    <property type="molecule type" value="Genomic_DNA"/>
</dbReference>
<dbReference type="GO" id="GO:0016020">
    <property type="term" value="C:membrane"/>
    <property type="evidence" value="ECO:0007669"/>
    <property type="project" value="TreeGrafter"/>
</dbReference>
<dbReference type="PANTHER" id="PTHR10281:SF76">
    <property type="entry name" value="CALCUTTA CUP-RELATED"/>
    <property type="match status" value="1"/>
</dbReference>
<evidence type="ECO:0000313" key="4">
    <source>
        <dbReference type="Proteomes" id="UP001152797"/>
    </source>
</evidence>
<keyword evidence="4" id="KW-1185">Reference proteome</keyword>